<evidence type="ECO:0000256" key="4">
    <source>
        <dbReference type="ARBA" id="ARBA00022989"/>
    </source>
</evidence>
<dbReference type="PANTHER" id="PTHR38459">
    <property type="entry name" value="PROPHAGE BACTOPRENOL-LINKED GLUCOSE TRANSLOCASE HOMOLOG"/>
    <property type="match status" value="1"/>
</dbReference>
<keyword evidence="10" id="KW-1185">Reference proteome</keyword>
<reference evidence="8 10" key="1">
    <citation type="submission" date="2015-11" db="EMBL/GenBank/DDBJ databases">
        <title>Draft Genome Sequence of the Type Strain Trueperella bernardiae LCDC 89-0504T, Isolated from Blood Culture.</title>
        <authorList>
            <person name="Bernier A.-M."/>
            <person name="Bernard K."/>
        </authorList>
    </citation>
    <scope>NUCLEOTIDE SEQUENCE [LARGE SCALE GENOMIC DNA]</scope>
    <source>
        <strain evidence="8 10">LCDC 89-0504</strain>
    </source>
</reference>
<dbReference type="OrthoDB" id="9807815at2"/>
<feature type="transmembrane region" description="Helical" evidence="6">
    <location>
        <begin position="91"/>
        <end position="114"/>
    </location>
</feature>
<comment type="similarity">
    <text evidence="2">Belongs to the GtrA family.</text>
</comment>
<feature type="domain" description="GtrA/DPMS transmembrane" evidence="7">
    <location>
        <begin position="23"/>
        <end position="149"/>
    </location>
</feature>
<dbReference type="Proteomes" id="UP001225576">
    <property type="component" value="Unassembled WGS sequence"/>
</dbReference>
<dbReference type="GO" id="GO:0000271">
    <property type="term" value="P:polysaccharide biosynthetic process"/>
    <property type="evidence" value="ECO:0007669"/>
    <property type="project" value="InterPro"/>
</dbReference>
<comment type="subcellular location">
    <subcellularLocation>
        <location evidence="1">Membrane</location>
        <topology evidence="1">Multi-pass membrane protein</topology>
    </subcellularLocation>
</comment>
<organism evidence="8 10">
    <name type="scientific">Trueperella bernardiae</name>
    <dbReference type="NCBI Taxonomy" id="59561"/>
    <lineage>
        <taxon>Bacteria</taxon>
        <taxon>Bacillati</taxon>
        <taxon>Actinomycetota</taxon>
        <taxon>Actinomycetes</taxon>
        <taxon>Actinomycetales</taxon>
        <taxon>Actinomycetaceae</taxon>
        <taxon>Trueperella</taxon>
    </lineage>
</organism>
<gene>
    <name evidence="8" type="ORF">AQZ59_01097</name>
    <name evidence="9" type="ORF">QP858_08545</name>
</gene>
<feature type="transmembrane region" description="Helical" evidence="6">
    <location>
        <begin position="126"/>
        <end position="143"/>
    </location>
</feature>
<sequence length="159" mass="17612">MHDLATKLLRGQSFKRWLVEFIQFCTVGLGSYVVDVGLFNFLAYSGVVHLPGDAPMVAKTLSVFVSIIFSWVVNRLWTFRNKSDKSRGQEFVLFLAINIGGLLIALGCLGFSRYILGLDSQLADNISANGVGLVLGTAFRYVCYRYLVFTKAPAADESR</sequence>
<dbReference type="PANTHER" id="PTHR38459:SF1">
    <property type="entry name" value="PROPHAGE BACTOPRENOL-LINKED GLUCOSE TRANSLOCASE HOMOLOG"/>
    <property type="match status" value="1"/>
</dbReference>
<reference evidence="9" key="2">
    <citation type="submission" date="2023-05" db="EMBL/GenBank/DDBJ databases">
        <title>Genomic Catalog of Human Bladder Bacteria.</title>
        <authorList>
            <person name="Du J."/>
        </authorList>
    </citation>
    <scope>NUCLEOTIDE SEQUENCE</scope>
    <source>
        <strain evidence="9">UMB1304A</strain>
    </source>
</reference>
<keyword evidence="4 6" id="KW-1133">Transmembrane helix</keyword>
<evidence type="ECO:0000256" key="2">
    <source>
        <dbReference type="ARBA" id="ARBA00009399"/>
    </source>
</evidence>
<dbReference type="RefSeq" id="WP_062613652.1">
    <property type="nucleotide sequence ID" value="NZ_CALTZF010000009.1"/>
</dbReference>
<feature type="transmembrane region" description="Helical" evidence="6">
    <location>
        <begin position="21"/>
        <end position="44"/>
    </location>
</feature>
<dbReference type="PATRIC" id="fig|59561.3.peg.1087"/>
<dbReference type="GO" id="GO:0005886">
    <property type="term" value="C:plasma membrane"/>
    <property type="evidence" value="ECO:0007669"/>
    <property type="project" value="TreeGrafter"/>
</dbReference>
<accession>A0A0W1KKK9</accession>
<keyword evidence="5 6" id="KW-0472">Membrane</keyword>
<proteinExistence type="inferred from homology"/>
<evidence type="ECO:0000256" key="1">
    <source>
        <dbReference type="ARBA" id="ARBA00004141"/>
    </source>
</evidence>
<evidence type="ECO:0000313" key="10">
    <source>
        <dbReference type="Proteomes" id="UP000054404"/>
    </source>
</evidence>
<evidence type="ECO:0000259" key="7">
    <source>
        <dbReference type="Pfam" id="PF04138"/>
    </source>
</evidence>
<protein>
    <submittedName>
        <fullName evidence="9">GtrA family protein</fullName>
    </submittedName>
    <submittedName>
        <fullName evidence="8">GtrA-like protein</fullName>
    </submittedName>
</protein>
<evidence type="ECO:0000256" key="6">
    <source>
        <dbReference type="SAM" id="Phobius"/>
    </source>
</evidence>
<dbReference type="InterPro" id="IPR007267">
    <property type="entry name" value="GtrA_DPMS_TM"/>
</dbReference>
<dbReference type="STRING" id="59561.AQZ59_01097"/>
<evidence type="ECO:0000256" key="3">
    <source>
        <dbReference type="ARBA" id="ARBA00022692"/>
    </source>
</evidence>
<evidence type="ECO:0000313" key="9">
    <source>
        <dbReference type="EMBL" id="MDK8602504.1"/>
    </source>
</evidence>
<evidence type="ECO:0000313" key="8">
    <source>
        <dbReference type="EMBL" id="KTF04121.1"/>
    </source>
</evidence>
<dbReference type="InterPro" id="IPR051401">
    <property type="entry name" value="GtrA_CellWall_Glycosyl"/>
</dbReference>
<dbReference type="Proteomes" id="UP000054404">
    <property type="component" value="Unassembled WGS sequence"/>
</dbReference>
<dbReference type="EMBL" id="LNIZ01000004">
    <property type="protein sequence ID" value="KTF04121.1"/>
    <property type="molecule type" value="Genomic_DNA"/>
</dbReference>
<feature type="transmembrane region" description="Helical" evidence="6">
    <location>
        <begin position="56"/>
        <end position="79"/>
    </location>
</feature>
<comment type="caution">
    <text evidence="8">The sequence shown here is derived from an EMBL/GenBank/DDBJ whole genome shotgun (WGS) entry which is preliminary data.</text>
</comment>
<evidence type="ECO:0000256" key="5">
    <source>
        <dbReference type="ARBA" id="ARBA00023136"/>
    </source>
</evidence>
<keyword evidence="3 6" id="KW-0812">Transmembrane</keyword>
<dbReference type="EMBL" id="JASPDQ010000023">
    <property type="protein sequence ID" value="MDK8602504.1"/>
    <property type="molecule type" value="Genomic_DNA"/>
</dbReference>
<name>A0A0W1KKK9_9ACTO</name>
<dbReference type="Pfam" id="PF04138">
    <property type="entry name" value="GtrA_DPMS_TM"/>
    <property type="match status" value="1"/>
</dbReference>
<dbReference type="AlphaFoldDB" id="A0A0W1KKK9"/>